<gene>
    <name evidence="2" type="ORF">CTAYLR_000212</name>
</gene>
<accession>A0AAD7UFW4</accession>
<dbReference type="GO" id="GO:0035267">
    <property type="term" value="C:NuA4 histone acetyltransferase complex"/>
    <property type="evidence" value="ECO:0007669"/>
    <property type="project" value="InterPro"/>
</dbReference>
<organism evidence="2 3">
    <name type="scientific">Chrysophaeum taylorii</name>
    <dbReference type="NCBI Taxonomy" id="2483200"/>
    <lineage>
        <taxon>Eukaryota</taxon>
        <taxon>Sar</taxon>
        <taxon>Stramenopiles</taxon>
        <taxon>Ochrophyta</taxon>
        <taxon>Pelagophyceae</taxon>
        <taxon>Pelagomonadales</taxon>
        <taxon>Pelagomonadaceae</taxon>
        <taxon>Chrysophaeum</taxon>
    </lineage>
</organism>
<feature type="compositionally biased region" description="Polar residues" evidence="1">
    <location>
        <begin position="799"/>
        <end position="811"/>
    </location>
</feature>
<dbReference type="AlphaFoldDB" id="A0AAD7UFW4"/>
<feature type="compositionally biased region" description="Low complexity" evidence="1">
    <location>
        <begin position="816"/>
        <end position="842"/>
    </location>
</feature>
<dbReference type="PANTHER" id="PTHR14898">
    <property type="entry name" value="ENHANCER OF POLYCOMB"/>
    <property type="match status" value="1"/>
</dbReference>
<feature type="compositionally biased region" description="Basic residues" evidence="1">
    <location>
        <begin position="648"/>
        <end position="657"/>
    </location>
</feature>
<reference evidence="2" key="1">
    <citation type="submission" date="2023-01" db="EMBL/GenBank/DDBJ databases">
        <title>Metagenome sequencing of chrysophaentin producing Chrysophaeum taylorii.</title>
        <authorList>
            <person name="Davison J."/>
            <person name="Bewley C."/>
        </authorList>
    </citation>
    <scope>NUCLEOTIDE SEQUENCE</scope>
    <source>
        <strain evidence="2">NIES-1699</strain>
    </source>
</reference>
<evidence type="ECO:0000313" key="3">
    <source>
        <dbReference type="Proteomes" id="UP001230188"/>
    </source>
</evidence>
<protein>
    <recommendedName>
        <fullName evidence="4">Enhancer of polycomb-like protein</fullName>
    </recommendedName>
</protein>
<evidence type="ECO:0000313" key="2">
    <source>
        <dbReference type="EMBL" id="KAJ8603800.1"/>
    </source>
</evidence>
<name>A0AAD7UFW4_9STRA</name>
<feature type="compositionally biased region" description="Acidic residues" evidence="1">
    <location>
        <begin position="904"/>
        <end position="925"/>
    </location>
</feature>
<proteinExistence type="predicted"/>
<sequence>MSQGSATSATASAAHRRREVRARPIDVYKRLPIARLATVDDGAAKNDDDVDGQEVFYDFVEDEATKNVVRCSLRDLEAGAVCSTKSSKRLNIPTPVYREVTEYESYAQRTGIAHGPFVRGDRPPRALSLARHVTRDTASGALAAGAAALASPKAASTDFDVAKHDKDVCAMDEEIEYVLGTDDEKWLAGEFRAEVLKVVATTPHWTDKGGYAPSNNNGADVLPTKKDSTVSTRRNGAAEKKSAVDEARTAACVDAFGGDALEALVDALELATGSESPVPASKAVEMLQRSEPPCRGGVGASAVSASIAAACGPVAHAYWLAKRRKIGKPLLRRFWPKTAATDTNPHCVFRPREKERYKLRKHRKNDVDAFRKLQQLRRDFENVRELCGLVARRERIKRLKLDADRGALRRSLALLAEEANIPLLLDGDADDHRRRRRQDEEDGVSDAKAKPATTRDVDNNNNNDASKALLPNNNNNNTTVEKTIDNDDGEPLQPLLVFADAPEDYVVPVLAEDKILLTAAPRCRADSCVSDAPATAPAPAPADASAEENGNDTNDRPKKRQRRLASKPATTTTDGPSSLHPREDDRPSPTSVRFSAAVASALRERLAASAMVKAQPVVTCPESPEGPGAEVESTLVLPVTGKEAAVSQRKRHRKKSRKYDADVDGDGATKSSGDQSKKAQPPTSTRPCVPSRGFMDTGWWVRDLYDAALVPPGSTAMGVLAVSFQAFRDDEGTARRITQCRRRARFARGGRIVFDRYELHRIPLHTAKTTAQQQQQQQQHDAAAAPAALVAVSNNNNVRNHLPQQSASQHLPQHHQASSSSLLEFQQQQQQQQQRQRLLQASSSRDASTLSAANGLVAYAAQACVVSVENGTIDNDHDLATSWRRPSLDELETYRRDHNLENYYPEDDDDDDLPSEDTDDDDNENGDDKSAALPVDEFDPFEGPPRPAPTPLWRRVADDSVAGRFAAHPPPRFRLMPLSRLAEIAALSDSEDEELQPLDAPEQQQQQQLSAHQPPRVKFAVDV</sequence>
<feature type="compositionally biased region" description="Low complexity" evidence="1">
    <location>
        <begin position="997"/>
        <end position="1014"/>
    </location>
</feature>
<evidence type="ECO:0008006" key="4">
    <source>
        <dbReference type="Google" id="ProtNLM"/>
    </source>
</evidence>
<comment type="caution">
    <text evidence="2">The sequence shown here is derived from an EMBL/GenBank/DDBJ whole genome shotgun (WGS) entry which is preliminary data.</text>
</comment>
<evidence type="ECO:0000256" key="1">
    <source>
        <dbReference type="SAM" id="MobiDB-lite"/>
    </source>
</evidence>
<dbReference type="GO" id="GO:0006357">
    <property type="term" value="P:regulation of transcription by RNA polymerase II"/>
    <property type="evidence" value="ECO:0007669"/>
    <property type="project" value="InterPro"/>
</dbReference>
<feature type="compositionally biased region" description="Low complexity" evidence="1">
    <location>
        <begin position="530"/>
        <end position="544"/>
    </location>
</feature>
<feature type="region of interest" description="Disordered" evidence="1">
    <location>
        <begin position="799"/>
        <end position="842"/>
    </location>
</feature>
<dbReference type="EMBL" id="JAQMWT010000344">
    <property type="protein sequence ID" value="KAJ8603800.1"/>
    <property type="molecule type" value="Genomic_DNA"/>
</dbReference>
<dbReference type="Proteomes" id="UP001230188">
    <property type="component" value="Unassembled WGS sequence"/>
</dbReference>
<feature type="region of interest" description="Disordered" evidence="1">
    <location>
        <begin position="642"/>
        <end position="690"/>
    </location>
</feature>
<feature type="region of interest" description="Disordered" evidence="1">
    <location>
        <begin position="432"/>
        <end position="489"/>
    </location>
</feature>
<feature type="region of interest" description="Disordered" evidence="1">
    <location>
        <begin position="207"/>
        <end position="243"/>
    </location>
</feature>
<feature type="region of interest" description="Disordered" evidence="1">
    <location>
        <begin position="987"/>
        <end position="1023"/>
    </location>
</feature>
<keyword evidence="3" id="KW-1185">Reference proteome</keyword>
<feature type="compositionally biased region" description="Basic and acidic residues" evidence="1">
    <location>
        <begin position="445"/>
        <end position="458"/>
    </location>
</feature>
<dbReference type="InterPro" id="IPR024943">
    <property type="entry name" value="Enhancer_polycomb"/>
</dbReference>
<feature type="region of interest" description="Disordered" evidence="1">
    <location>
        <begin position="529"/>
        <end position="592"/>
    </location>
</feature>
<feature type="region of interest" description="Disordered" evidence="1">
    <location>
        <begin position="896"/>
        <end position="953"/>
    </location>
</feature>